<feature type="domain" description="Malonyl-CoA:ACP transacylase (MAT)" evidence="1">
    <location>
        <begin position="21"/>
        <end position="85"/>
    </location>
</feature>
<dbReference type="InterPro" id="IPR016035">
    <property type="entry name" value="Acyl_Trfase/lysoPLipase"/>
</dbReference>
<comment type="caution">
    <text evidence="2">The sequence shown here is derived from an EMBL/GenBank/DDBJ whole genome shotgun (WGS) entry which is preliminary data.</text>
</comment>
<name>A0ABU2SER8_9ACTN</name>
<dbReference type="Pfam" id="PF00698">
    <property type="entry name" value="Acyl_transf_1"/>
    <property type="match status" value="1"/>
</dbReference>
<gene>
    <name evidence="2" type="ORF">RM779_33525</name>
</gene>
<sequence>LLRGLGEPLVGSVVVGGDRPVFVFPGQGSQWVGMGVELWGESGVFRSRLVECSEVLEPLVGWSLVEVLLGGGEGWLERVDVVQPV</sequence>
<feature type="non-terminal residue" evidence="2">
    <location>
        <position position="1"/>
    </location>
</feature>
<evidence type="ECO:0000313" key="2">
    <source>
        <dbReference type="EMBL" id="MDT0447474.1"/>
    </source>
</evidence>
<dbReference type="RefSeq" id="WP_311621568.1">
    <property type="nucleotide sequence ID" value="NZ_JAVREV010000118.1"/>
</dbReference>
<feature type="non-terminal residue" evidence="2">
    <location>
        <position position="85"/>
    </location>
</feature>
<reference evidence="3" key="1">
    <citation type="submission" date="2023-07" db="EMBL/GenBank/DDBJ databases">
        <title>30 novel species of actinomycetes from the DSMZ collection.</title>
        <authorList>
            <person name="Nouioui I."/>
        </authorList>
    </citation>
    <scope>NUCLEOTIDE SEQUENCE [LARGE SCALE GENOMIC DNA]</scope>
    <source>
        <strain evidence="3">DSM 41886</strain>
    </source>
</reference>
<dbReference type="InterPro" id="IPR014043">
    <property type="entry name" value="Acyl_transferase_dom"/>
</dbReference>
<proteinExistence type="predicted"/>
<accession>A0ABU2SER8</accession>
<dbReference type="Gene3D" id="3.40.366.10">
    <property type="entry name" value="Malonyl-Coenzyme A Acyl Carrier Protein, domain 2"/>
    <property type="match status" value="1"/>
</dbReference>
<evidence type="ECO:0000313" key="3">
    <source>
        <dbReference type="Proteomes" id="UP001183615"/>
    </source>
</evidence>
<evidence type="ECO:0000259" key="1">
    <source>
        <dbReference type="Pfam" id="PF00698"/>
    </source>
</evidence>
<dbReference type="GO" id="GO:0016746">
    <property type="term" value="F:acyltransferase activity"/>
    <property type="evidence" value="ECO:0007669"/>
    <property type="project" value="UniProtKB-KW"/>
</dbReference>
<keyword evidence="2" id="KW-0808">Transferase</keyword>
<keyword evidence="2" id="KW-0012">Acyltransferase</keyword>
<organism evidence="2 3">
    <name type="scientific">Streptomyces johnsoniae</name>
    <dbReference type="NCBI Taxonomy" id="3075532"/>
    <lineage>
        <taxon>Bacteria</taxon>
        <taxon>Bacillati</taxon>
        <taxon>Actinomycetota</taxon>
        <taxon>Actinomycetes</taxon>
        <taxon>Kitasatosporales</taxon>
        <taxon>Streptomycetaceae</taxon>
        <taxon>Streptomyces</taxon>
    </lineage>
</organism>
<dbReference type="SUPFAM" id="SSF52151">
    <property type="entry name" value="FabD/lysophospholipase-like"/>
    <property type="match status" value="1"/>
</dbReference>
<protein>
    <submittedName>
        <fullName evidence="2">Acyltransferase domain-containing protein</fullName>
    </submittedName>
</protein>
<dbReference type="EMBL" id="JAVREV010000118">
    <property type="protein sequence ID" value="MDT0447474.1"/>
    <property type="molecule type" value="Genomic_DNA"/>
</dbReference>
<dbReference type="Proteomes" id="UP001183615">
    <property type="component" value="Unassembled WGS sequence"/>
</dbReference>
<dbReference type="InterPro" id="IPR001227">
    <property type="entry name" value="Ac_transferase_dom_sf"/>
</dbReference>
<keyword evidence="3" id="KW-1185">Reference proteome</keyword>